<dbReference type="InterPro" id="IPR054471">
    <property type="entry name" value="GPIID_WHD"/>
</dbReference>
<gene>
    <name evidence="4" type="ORF">B0T10DRAFT_575912</name>
</gene>
<reference evidence="4 5" key="1">
    <citation type="journal article" date="2021" name="Nat. Commun.">
        <title>Genetic determinants of endophytism in the Arabidopsis root mycobiome.</title>
        <authorList>
            <person name="Mesny F."/>
            <person name="Miyauchi S."/>
            <person name="Thiergart T."/>
            <person name="Pickel B."/>
            <person name="Atanasova L."/>
            <person name="Karlsson M."/>
            <person name="Huettel B."/>
            <person name="Barry K.W."/>
            <person name="Haridas S."/>
            <person name="Chen C."/>
            <person name="Bauer D."/>
            <person name="Andreopoulos W."/>
            <person name="Pangilinan J."/>
            <person name="LaButti K."/>
            <person name="Riley R."/>
            <person name="Lipzen A."/>
            <person name="Clum A."/>
            <person name="Drula E."/>
            <person name="Henrissat B."/>
            <person name="Kohler A."/>
            <person name="Grigoriev I.V."/>
            <person name="Martin F.M."/>
            <person name="Hacquard S."/>
        </authorList>
    </citation>
    <scope>NUCLEOTIDE SEQUENCE [LARGE SCALE GENOMIC DNA]</scope>
    <source>
        <strain evidence="4 5">MPI-CAGE-CH-0241</strain>
    </source>
</reference>
<dbReference type="PANTHER" id="PTHR10039">
    <property type="entry name" value="AMELOGENIN"/>
    <property type="match status" value="1"/>
</dbReference>
<evidence type="ECO:0000313" key="4">
    <source>
        <dbReference type="EMBL" id="KAH6886212.1"/>
    </source>
</evidence>
<protein>
    <recommendedName>
        <fullName evidence="6">NACHT domain-containing protein</fullName>
    </recommendedName>
</protein>
<dbReference type="InterPro" id="IPR027417">
    <property type="entry name" value="P-loop_NTPase"/>
</dbReference>
<feature type="domain" description="Nephrocystin 3-like N-terminal" evidence="3">
    <location>
        <begin position="47"/>
        <end position="213"/>
    </location>
</feature>
<dbReference type="Pfam" id="PF22939">
    <property type="entry name" value="WHD_GPIID"/>
    <property type="match status" value="1"/>
</dbReference>
<dbReference type="InterPro" id="IPR056884">
    <property type="entry name" value="NPHP3-like_N"/>
</dbReference>
<dbReference type="OrthoDB" id="20872at2759"/>
<sequence length="398" mass="45472">MQSALQQVVGNTDEMPQPQRCRRDLFLTDPRAHRARIKTEKGNVVPGICDWVLNTTEFQSWQYSSHHPVDVLWISGGPGMGKTMLSIYLSELLETDVSSPSPRPAVICFFCDNRDPKRNDAVQLLRGLLSQLDEQFPHLINHILPKYMTQGKSLFNESIENLWEILMTMVSDPKTPRVYCLLDGLDECDEPSLVSLLRKIEDLPPSEGFKLLVVRRETPKCLKRLLGYKSHIKLDSESEEVAEGLKLYIDTRIFVLNDLRDKPPSEAEDCLNHLPHALDDIYERTLCQVKPRHRKIVRNLLEWVLFAERPLCVEELAGALGVDAPPLTSYQVTRDYVGFCGDFLHISDNSVQFVHQTAKEYLLKSSRSPPLTSWLPIFDMEGTHCTLAIRCIEHLGRL</sequence>
<evidence type="ECO:0008006" key="6">
    <source>
        <dbReference type="Google" id="ProtNLM"/>
    </source>
</evidence>
<dbReference type="AlphaFoldDB" id="A0A9P9AN40"/>
<evidence type="ECO:0000259" key="2">
    <source>
        <dbReference type="Pfam" id="PF22939"/>
    </source>
</evidence>
<proteinExistence type="predicted"/>
<feature type="domain" description="GPI inositol-deacylase winged helix" evidence="2">
    <location>
        <begin position="290"/>
        <end position="367"/>
    </location>
</feature>
<keyword evidence="5" id="KW-1185">Reference proteome</keyword>
<evidence type="ECO:0000313" key="5">
    <source>
        <dbReference type="Proteomes" id="UP000777438"/>
    </source>
</evidence>
<dbReference type="Proteomes" id="UP000777438">
    <property type="component" value="Unassembled WGS sequence"/>
</dbReference>
<evidence type="ECO:0000256" key="1">
    <source>
        <dbReference type="ARBA" id="ARBA00022737"/>
    </source>
</evidence>
<keyword evidence="1" id="KW-0677">Repeat</keyword>
<organism evidence="4 5">
    <name type="scientific">Thelonectria olida</name>
    <dbReference type="NCBI Taxonomy" id="1576542"/>
    <lineage>
        <taxon>Eukaryota</taxon>
        <taxon>Fungi</taxon>
        <taxon>Dikarya</taxon>
        <taxon>Ascomycota</taxon>
        <taxon>Pezizomycotina</taxon>
        <taxon>Sordariomycetes</taxon>
        <taxon>Hypocreomycetidae</taxon>
        <taxon>Hypocreales</taxon>
        <taxon>Nectriaceae</taxon>
        <taxon>Thelonectria</taxon>
    </lineage>
</organism>
<dbReference type="PANTHER" id="PTHR10039:SF14">
    <property type="entry name" value="NACHT DOMAIN-CONTAINING PROTEIN"/>
    <property type="match status" value="1"/>
</dbReference>
<dbReference type="SUPFAM" id="SSF52540">
    <property type="entry name" value="P-loop containing nucleoside triphosphate hydrolases"/>
    <property type="match status" value="1"/>
</dbReference>
<dbReference type="Gene3D" id="3.40.50.300">
    <property type="entry name" value="P-loop containing nucleotide triphosphate hydrolases"/>
    <property type="match status" value="1"/>
</dbReference>
<accession>A0A9P9AN40</accession>
<name>A0A9P9AN40_9HYPO</name>
<evidence type="ECO:0000259" key="3">
    <source>
        <dbReference type="Pfam" id="PF24883"/>
    </source>
</evidence>
<dbReference type="Pfam" id="PF24883">
    <property type="entry name" value="NPHP3_N"/>
    <property type="match status" value="1"/>
</dbReference>
<dbReference type="EMBL" id="JAGPYM010000016">
    <property type="protein sequence ID" value="KAH6886212.1"/>
    <property type="molecule type" value="Genomic_DNA"/>
</dbReference>
<comment type="caution">
    <text evidence="4">The sequence shown here is derived from an EMBL/GenBank/DDBJ whole genome shotgun (WGS) entry which is preliminary data.</text>
</comment>